<reference evidence="4" key="1">
    <citation type="submission" date="2021-02" db="EMBL/GenBank/DDBJ databases">
        <title>Natronoglycomyces albus gen. nov., sp. nov, a haloalkaliphilic actinobacterium from a soda solonchak soil.</title>
        <authorList>
            <person name="Sorokin D.Y."/>
            <person name="Khijniak T.V."/>
            <person name="Zakharycheva A.P."/>
            <person name="Boueva O.V."/>
            <person name="Ariskina E.V."/>
            <person name="Hahnke R.L."/>
            <person name="Bunk B."/>
            <person name="Sproer C."/>
            <person name="Schumann P."/>
            <person name="Evtushenko L.I."/>
            <person name="Kublanov I.V."/>
        </authorList>
    </citation>
    <scope>NUCLEOTIDE SEQUENCE</scope>
    <source>
        <strain evidence="4">DSM 106290</strain>
    </source>
</reference>
<accession>A0A895XII5</accession>
<dbReference type="Pfam" id="PF13581">
    <property type="entry name" value="HATPase_c_2"/>
    <property type="match status" value="1"/>
</dbReference>
<organism evidence="4 5">
    <name type="scientific">Natronoglycomyces albus</name>
    <dbReference type="NCBI Taxonomy" id="2811108"/>
    <lineage>
        <taxon>Bacteria</taxon>
        <taxon>Bacillati</taxon>
        <taxon>Actinomycetota</taxon>
        <taxon>Actinomycetes</taxon>
        <taxon>Glycomycetales</taxon>
        <taxon>Glycomycetaceae</taxon>
        <taxon>Natronoglycomyces</taxon>
    </lineage>
</organism>
<dbReference type="Gene3D" id="3.30.750.24">
    <property type="entry name" value="STAS domain"/>
    <property type="match status" value="1"/>
</dbReference>
<evidence type="ECO:0000256" key="2">
    <source>
        <dbReference type="RuleBase" id="RU003749"/>
    </source>
</evidence>
<dbReference type="CDD" id="cd07043">
    <property type="entry name" value="STAS_anti-anti-sigma_factors"/>
    <property type="match status" value="1"/>
</dbReference>
<dbReference type="EMBL" id="CP070496">
    <property type="protein sequence ID" value="QSB04767.1"/>
    <property type="molecule type" value="Genomic_DNA"/>
</dbReference>
<gene>
    <name evidence="4" type="ORF">JQS30_13490</name>
</gene>
<dbReference type="AlphaFoldDB" id="A0A895XII5"/>
<dbReference type="InterPro" id="IPR036513">
    <property type="entry name" value="STAS_dom_sf"/>
</dbReference>
<dbReference type="KEGG" id="nav:JQS30_13490"/>
<keyword evidence="5" id="KW-1185">Reference proteome</keyword>
<dbReference type="Proteomes" id="UP000662939">
    <property type="component" value="Chromosome"/>
</dbReference>
<dbReference type="InterPro" id="IPR002645">
    <property type="entry name" value="STAS_dom"/>
</dbReference>
<dbReference type="PANTHER" id="PTHR33495">
    <property type="entry name" value="ANTI-SIGMA FACTOR ANTAGONIST TM_1081-RELATED-RELATED"/>
    <property type="match status" value="1"/>
</dbReference>
<evidence type="ECO:0000313" key="4">
    <source>
        <dbReference type="EMBL" id="QSB04767.1"/>
    </source>
</evidence>
<evidence type="ECO:0000259" key="3">
    <source>
        <dbReference type="PROSITE" id="PS50801"/>
    </source>
</evidence>
<evidence type="ECO:0000313" key="5">
    <source>
        <dbReference type="Proteomes" id="UP000662939"/>
    </source>
</evidence>
<dbReference type="PANTHER" id="PTHR33495:SF2">
    <property type="entry name" value="ANTI-SIGMA FACTOR ANTAGONIST TM_1081-RELATED"/>
    <property type="match status" value="1"/>
</dbReference>
<dbReference type="Pfam" id="PF01740">
    <property type="entry name" value="STAS"/>
    <property type="match status" value="1"/>
</dbReference>
<name>A0A895XII5_9ACTN</name>
<dbReference type="InterPro" id="IPR003594">
    <property type="entry name" value="HATPase_dom"/>
</dbReference>
<comment type="similarity">
    <text evidence="1 2">Belongs to the anti-sigma-factor antagonist family.</text>
</comment>
<dbReference type="Gene3D" id="3.30.565.10">
    <property type="entry name" value="Histidine kinase-like ATPase, C-terminal domain"/>
    <property type="match status" value="1"/>
</dbReference>
<dbReference type="InterPro" id="IPR036890">
    <property type="entry name" value="HATPase_C_sf"/>
</dbReference>
<dbReference type="PROSITE" id="PS50801">
    <property type="entry name" value="STAS"/>
    <property type="match status" value="1"/>
</dbReference>
<dbReference type="RefSeq" id="WP_213170766.1">
    <property type="nucleotide sequence ID" value="NZ_CP070496.1"/>
</dbReference>
<dbReference type="SUPFAM" id="SSF52091">
    <property type="entry name" value="SpoIIaa-like"/>
    <property type="match status" value="1"/>
</dbReference>
<dbReference type="InterPro" id="IPR003658">
    <property type="entry name" value="Anti-sigma_ant"/>
</dbReference>
<protein>
    <recommendedName>
        <fullName evidence="2">Anti-sigma factor antagonist</fullName>
    </recommendedName>
</protein>
<proteinExistence type="inferred from homology"/>
<feature type="domain" description="STAS" evidence="3">
    <location>
        <begin position="14"/>
        <end position="144"/>
    </location>
</feature>
<dbReference type="GO" id="GO:0043856">
    <property type="term" value="F:anti-sigma factor antagonist activity"/>
    <property type="evidence" value="ECO:0007669"/>
    <property type="project" value="InterPro"/>
</dbReference>
<sequence>MKRDVDTGAVGPELQLRRRQVGSIPVVAVSGEIDVYTAPRLREVTQQLASEGHPTIAVDMNEVEFCDSTGLGVLIGARKRLQESGGDLVVLCSNSGIMKLLRLTGLDQVLTIRDELSETELVRLMARMGNDNAFTSTDPTVVRFSFSPSAAYVRAARLVAADVAEKAGVASNALDEIRQAIGEACSRAVLRHKENAIDAQVRIEFSISDRFIAKVTDSAHDVRASKSVGGAGGELRANMPSSQQRTEIIDEAEEHPEEVTLVVLAGLVEDLVVTPSATGVGTTIAMSWPLSRSSDKSPL</sequence>
<dbReference type="NCBIfam" id="TIGR00377">
    <property type="entry name" value="ant_ant_sig"/>
    <property type="match status" value="1"/>
</dbReference>
<evidence type="ECO:0000256" key="1">
    <source>
        <dbReference type="ARBA" id="ARBA00009013"/>
    </source>
</evidence>